<dbReference type="Pfam" id="PF18911">
    <property type="entry name" value="PKD_4"/>
    <property type="match status" value="1"/>
</dbReference>
<keyword evidence="4" id="KW-1185">Reference proteome</keyword>
<organism evidence="3 4">
    <name type="scientific">Mucilaginibacter mali</name>
    <dbReference type="NCBI Taxonomy" id="2740462"/>
    <lineage>
        <taxon>Bacteria</taxon>
        <taxon>Pseudomonadati</taxon>
        <taxon>Bacteroidota</taxon>
        <taxon>Sphingobacteriia</taxon>
        <taxon>Sphingobacteriales</taxon>
        <taxon>Sphingobacteriaceae</taxon>
        <taxon>Mucilaginibacter</taxon>
    </lineage>
</organism>
<dbReference type="Pfam" id="PF25233">
    <property type="entry name" value="DUF7849"/>
    <property type="match status" value="1"/>
</dbReference>
<evidence type="ECO:0000313" key="4">
    <source>
        <dbReference type="Proteomes" id="UP000505355"/>
    </source>
</evidence>
<dbReference type="InterPro" id="IPR057171">
    <property type="entry name" value="DUF7849"/>
</dbReference>
<dbReference type="InterPro" id="IPR013783">
    <property type="entry name" value="Ig-like_fold"/>
</dbReference>
<sequence length="666" mass="73371">MKKILLFALICGASKLFAQVKPAIVPADTIPAIINHTIDGNSVKFTPQLRDLRAIAGAPAPFYTYLWEFGDGTFSFEKDPLHLYADTGKFNVRLFATNNYDDGKRPPTRPKPIVVKSGKPMMAAAPVPGFFKLGGSVALKNNCMPKPGDDMILIMGYRNKTENLKANISGTIAILYNDKEFSNNNFDLAESRVYHNESKADLRGNGPLAMNSSAKAKQQTYYASAEPGLSSAQVEEILAKEALVIKDQLANFKSSQAWHFENLKSGSENFVFLHFKTTPEMIKDTNATVRLTGVFLPDDPSVDKELFNMELQIVASHDPNKMSIKKTRMNYRLTGKNRELTYKVRFQNNGKGPAKKIDVGVSLSPVFDPATISVSKTKPEVQVGDAGYANQSHLTTVTGTDSVHFIFNNIYLPGSQQEGVHDVDSTQGFVEYKIRFKEKPAKLPIYTGAAIVFDKNEPVYTNRAAGRFKMGLSPAIIAGFGFPFKSDNSQFITQKNITLGASIAPYSPYRQFLQAEVYLTDFQSATQTRSITANKDTVIGKDRYVISNRSQTTSTKVTTLNLVPVSLRYNFNAWVGGGVGALVSVDLNNTFKNNINYALTGVNGVANTNVEALASNIRNAFSDARASLFADVVVGRVRVGPSLGIRYFYDTKSNLSRTSTYVTWKF</sequence>
<gene>
    <name evidence="3" type="ORF">HQ865_13585</name>
</gene>
<proteinExistence type="predicted"/>
<protein>
    <submittedName>
        <fullName evidence="3">PKD domain-containing protein</fullName>
    </submittedName>
</protein>
<dbReference type="InterPro" id="IPR055353">
    <property type="entry name" value="DUF7619"/>
</dbReference>
<accession>A0A7D4UPL5</accession>
<dbReference type="SUPFAM" id="SSF49299">
    <property type="entry name" value="PKD domain"/>
    <property type="match status" value="1"/>
</dbReference>
<feature type="chain" id="PRO_5028920096" evidence="1">
    <location>
        <begin position="19"/>
        <end position="666"/>
    </location>
</feature>
<dbReference type="Proteomes" id="UP000505355">
    <property type="component" value="Chromosome"/>
</dbReference>
<evidence type="ECO:0000313" key="3">
    <source>
        <dbReference type="EMBL" id="QKJ30740.1"/>
    </source>
</evidence>
<dbReference type="InterPro" id="IPR000601">
    <property type="entry name" value="PKD_dom"/>
</dbReference>
<feature type="domain" description="PKD" evidence="2">
    <location>
        <begin position="56"/>
        <end position="99"/>
    </location>
</feature>
<keyword evidence="1" id="KW-0732">Signal</keyword>
<evidence type="ECO:0000256" key="1">
    <source>
        <dbReference type="SAM" id="SignalP"/>
    </source>
</evidence>
<feature type="signal peptide" evidence="1">
    <location>
        <begin position="1"/>
        <end position="18"/>
    </location>
</feature>
<reference evidence="3 4" key="1">
    <citation type="submission" date="2020-05" db="EMBL/GenBank/DDBJ databases">
        <title>Mucilaginibacter mali sp. nov.</title>
        <authorList>
            <person name="Kim H.S."/>
            <person name="Lee K.C."/>
            <person name="Suh M.K."/>
            <person name="Kim J.-S."/>
            <person name="Han K.-I."/>
            <person name="Eom M.K."/>
            <person name="Shin Y.K."/>
            <person name="Lee J.-S."/>
        </authorList>
    </citation>
    <scope>NUCLEOTIDE SEQUENCE [LARGE SCALE GENOMIC DNA]</scope>
    <source>
        <strain evidence="3 4">G2-14</strain>
    </source>
</reference>
<dbReference type="EMBL" id="CP054139">
    <property type="protein sequence ID" value="QKJ30740.1"/>
    <property type="molecule type" value="Genomic_DNA"/>
</dbReference>
<dbReference type="AlphaFoldDB" id="A0A7D4UPL5"/>
<dbReference type="Gene3D" id="2.60.40.10">
    <property type="entry name" value="Immunoglobulins"/>
    <property type="match status" value="1"/>
</dbReference>
<name>A0A7D4UPL5_9SPHI</name>
<dbReference type="InterPro" id="IPR035986">
    <property type="entry name" value="PKD_dom_sf"/>
</dbReference>
<dbReference type="KEGG" id="mmab:HQ865_13585"/>
<dbReference type="RefSeq" id="WP_173415412.1">
    <property type="nucleotide sequence ID" value="NZ_CP054139.1"/>
</dbReference>
<dbReference type="CDD" id="cd00146">
    <property type="entry name" value="PKD"/>
    <property type="match status" value="1"/>
</dbReference>
<dbReference type="Pfam" id="PF24595">
    <property type="entry name" value="DUF7619"/>
    <property type="match status" value="1"/>
</dbReference>
<evidence type="ECO:0000259" key="2">
    <source>
        <dbReference type="PROSITE" id="PS50093"/>
    </source>
</evidence>
<dbReference type="PROSITE" id="PS50093">
    <property type="entry name" value="PKD"/>
    <property type="match status" value="1"/>
</dbReference>